<protein>
    <submittedName>
        <fullName evidence="2">Uncharacterized protein</fullName>
    </submittedName>
</protein>
<dbReference type="Proteomes" id="UP000308092">
    <property type="component" value="Unassembled WGS sequence"/>
</dbReference>
<evidence type="ECO:0000313" key="3">
    <source>
        <dbReference type="Proteomes" id="UP000308092"/>
    </source>
</evidence>
<sequence length="59" mass="6434">MGPGNDLQIKVSTKFSSQDELEPLQKPDFDVIKSLEAELANAKDIEAKSSNNANDATNR</sequence>
<proteinExistence type="predicted"/>
<name>A0A4S3J858_9EURO</name>
<keyword evidence="3" id="KW-1185">Reference proteome</keyword>
<dbReference type="EMBL" id="SOSA01000436">
    <property type="protein sequence ID" value="THC91213.1"/>
    <property type="molecule type" value="Genomic_DNA"/>
</dbReference>
<accession>A0A4S3J858</accession>
<feature type="region of interest" description="Disordered" evidence="1">
    <location>
        <begin position="1"/>
        <end position="22"/>
    </location>
</feature>
<organism evidence="2 3">
    <name type="scientific">Aspergillus tanneri</name>
    <dbReference type="NCBI Taxonomy" id="1220188"/>
    <lineage>
        <taxon>Eukaryota</taxon>
        <taxon>Fungi</taxon>
        <taxon>Dikarya</taxon>
        <taxon>Ascomycota</taxon>
        <taxon>Pezizomycotina</taxon>
        <taxon>Eurotiomycetes</taxon>
        <taxon>Eurotiomycetidae</taxon>
        <taxon>Eurotiales</taxon>
        <taxon>Aspergillaceae</taxon>
        <taxon>Aspergillus</taxon>
        <taxon>Aspergillus subgen. Circumdati</taxon>
    </lineage>
</organism>
<dbReference type="AlphaFoldDB" id="A0A4S3J858"/>
<gene>
    <name evidence="2" type="ORF">EYZ11_009317</name>
</gene>
<evidence type="ECO:0000313" key="2">
    <source>
        <dbReference type="EMBL" id="THC91213.1"/>
    </source>
</evidence>
<evidence type="ECO:0000256" key="1">
    <source>
        <dbReference type="SAM" id="MobiDB-lite"/>
    </source>
</evidence>
<comment type="caution">
    <text evidence="2">The sequence shown here is derived from an EMBL/GenBank/DDBJ whole genome shotgun (WGS) entry which is preliminary data.</text>
</comment>
<dbReference type="VEuPathDB" id="FungiDB:EYZ11_009317"/>
<reference evidence="2 3" key="1">
    <citation type="submission" date="2019-03" db="EMBL/GenBank/DDBJ databases">
        <title>The genome sequence of a newly discovered highly antifungal drug resistant Aspergillus species, Aspergillus tanneri NIH 1004.</title>
        <authorList>
            <person name="Mounaud S."/>
            <person name="Singh I."/>
            <person name="Joardar V."/>
            <person name="Pakala S."/>
            <person name="Pakala S."/>
            <person name="Venepally P."/>
            <person name="Hoover J."/>
            <person name="Nierman W."/>
            <person name="Chung J."/>
            <person name="Losada L."/>
        </authorList>
    </citation>
    <scope>NUCLEOTIDE SEQUENCE [LARGE SCALE GENOMIC DNA]</scope>
    <source>
        <strain evidence="2 3">NIH1004</strain>
    </source>
</reference>